<accession>G0HF88</accession>
<reference evidence="2 3" key="1">
    <citation type="journal article" date="2011" name="BMC Genomics">
        <title>Complete genome sequence of Corynebacterium variabile DSM 44702 isolated from the surface of smear-ripened cheeses and insights into cheese ripening and flavor generation.</title>
        <authorList>
            <person name="Schroeder J."/>
            <person name="Maus I."/>
            <person name="Trost E."/>
            <person name="Tauch A."/>
        </authorList>
    </citation>
    <scope>NUCLEOTIDE SEQUENCE [LARGE SCALE GENOMIC DNA]</scope>
    <source>
        <strain evidence="3">DSM 44702 / JCM 12073 / NCIMB 30131</strain>
    </source>
</reference>
<gene>
    <name evidence="2" type="ordered locus">CVAR_2190</name>
</gene>
<evidence type="ECO:0000256" key="1">
    <source>
        <dbReference type="SAM" id="MobiDB-lite"/>
    </source>
</evidence>
<dbReference type="KEGG" id="cva:CVAR_2190"/>
<organism evidence="2 3">
    <name type="scientific">Corynebacterium variabile (strain DSM 44702 / CIP 107183 / JCM 12073 / NCIMB 30131)</name>
    <name type="common">Corynebacterium mooreparkense</name>
    <dbReference type="NCBI Taxonomy" id="858619"/>
    <lineage>
        <taxon>Bacteria</taxon>
        <taxon>Bacillati</taxon>
        <taxon>Actinomycetota</taxon>
        <taxon>Actinomycetes</taxon>
        <taxon>Mycobacteriales</taxon>
        <taxon>Corynebacteriaceae</taxon>
        <taxon>Corynebacterium</taxon>
    </lineage>
</organism>
<evidence type="ECO:0000313" key="3">
    <source>
        <dbReference type="Proteomes" id="UP000006659"/>
    </source>
</evidence>
<feature type="region of interest" description="Disordered" evidence="1">
    <location>
        <begin position="1"/>
        <end position="22"/>
    </location>
</feature>
<name>G0HF88_CORVD</name>
<dbReference type="STRING" id="858619.CVAR_2190"/>
<dbReference type="HOGENOM" id="CLU_1831820_0_0_11"/>
<protein>
    <submittedName>
        <fullName evidence="2">Uncharacterized protein</fullName>
    </submittedName>
</protein>
<sequence>MPLLDSCGNRRTGDLHRQGRSAGGAELPTLRLRAAGPAAGVGLLALRHPGGQVHVLRLVAYLLAWLHGLQLRKLLGSDGGAPDTLAHQLVPAHGATHPVAAATALVEVRGDLHHRAAQGLSFASEFVDRSSTRSTADVTS</sequence>
<evidence type="ECO:0000313" key="2">
    <source>
        <dbReference type="EMBL" id="AEK37540.1"/>
    </source>
</evidence>
<proteinExistence type="predicted"/>
<dbReference type="AlphaFoldDB" id="G0HF88"/>
<dbReference type="EMBL" id="CP002917">
    <property type="protein sequence ID" value="AEK37540.1"/>
    <property type="molecule type" value="Genomic_DNA"/>
</dbReference>
<dbReference type="Proteomes" id="UP000006659">
    <property type="component" value="Chromosome"/>
</dbReference>